<dbReference type="AlphaFoldDB" id="A0A125SZD8"/>
<keyword evidence="1" id="KW-0012">Acyltransferase</keyword>
<evidence type="ECO:0000313" key="1">
    <source>
        <dbReference type="EMBL" id="BAU50942.1"/>
    </source>
</evidence>
<name>A0A125SZD8_9ACTN</name>
<keyword evidence="1" id="KW-0808">Transferase</keyword>
<dbReference type="EMBL" id="LC122485">
    <property type="protein sequence ID" value="BAU50942.1"/>
    <property type="molecule type" value="Genomic_DNA"/>
</dbReference>
<dbReference type="GO" id="GO:0016746">
    <property type="term" value="F:acyltransferase activity"/>
    <property type="evidence" value="ECO:0007669"/>
    <property type="project" value="UniProtKB-KW"/>
</dbReference>
<protein>
    <submittedName>
        <fullName evidence="1">Acyltransferase</fullName>
    </submittedName>
</protein>
<dbReference type="InterPro" id="IPR016181">
    <property type="entry name" value="Acyl_CoA_acyltransferase"/>
</dbReference>
<reference evidence="1" key="1">
    <citation type="submission" date="2016-02" db="EMBL/GenBank/DDBJ databases">
        <title>BD-12 biosynthetic gene cluster.</title>
        <authorList>
            <person name="Maruyama C."/>
            <person name="Niikura H."/>
            <person name="Izumikawa M."/>
            <person name="Hashimoto J."/>
            <person name="Shin-ya K."/>
            <person name="Komatsu M."/>
            <person name="Ikeda H."/>
            <person name="Kuroda M."/>
            <person name="Sekizuka T."/>
            <person name="Ishikawa J."/>
            <person name="Hamano Y."/>
        </authorList>
    </citation>
    <scope>NUCLEOTIDE SEQUENCE</scope>
    <source>
        <strain evidence="1">NBRC 13826</strain>
    </source>
</reference>
<dbReference type="SUPFAM" id="SSF55729">
    <property type="entry name" value="Acyl-CoA N-acyltransferases (Nat)"/>
    <property type="match status" value="1"/>
</dbReference>
<dbReference type="Gene3D" id="3.40.630.30">
    <property type="match status" value="1"/>
</dbReference>
<sequence>MGTPPQPPEPTVVPLSERPGLRDAVDRLIADNMPPFMAWESPGNWRWHHLYERFAAHQLCVVDADGALLAAANGLPVRWNGTVADLPGGSDDVLVRAVDDDLAARPTALCLLSVSVAREQRGAGLPRLLLGRARRAAADAGWRGVIIPVRPTDKARYPLVPLAEYARWRTPDGAPFDPWLRTHLRLGAEHLAIAERSLTVRQPVKRWEQVLGSPMPGPGPYVVPGALAPVRADADGTATYVEPNVWVVHRT</sequence>
<accession>A0A125SZD8</accession>
<organism evidence="1">
    <name type="scientific">Streptomyces luteocolor</name>
    <dbReference type="NCBI Taxonomy" id="285500"/>
    <lineage>
        <taxon>Bacteria</taxon>
        <taxon>Bacillati</taxon>
        <taxon>Actinomycetota</taxon>
        <taxon>Actinomycetes</taxon>
        <taxon>Kitasatosporales</taxon>
        <taxon>Streptomycetaceae</taxon>
        <taxon>Streptomyces</taxon>
    </lineage>
</organism>
<proteinExistence type="predicted"/>